<reference evidence="8 9" key="1">
    <citation type="journal article" date="2017" name="PLoS Biol.">
        <title>The sea cucumber genome provides insights into morphological evolution and visceral regeneration.</title>
        <authorList>
            <person name="Zhang X."/>
            <person name="Sun L."/>
            <person name="Yuan J."/>
            <person name="Sun Y."/>
            <person name="Gao Y."/>
            <person name="Zhang L."/>
            <person name="Li S."/>
            <person name="Dai H."/>
            <person name="Hamel J.F."/>
            <person name="Liu C."/>
            <person name="Yu Y."/>
            <person name="Liu S."/>
            <person name="Lin W."/>
            <person name="Guo K."/>
            <person name="Jin S."/>
            <person name="Xu P."/>
            <person name="Storey K.B."/>
            <person name="Huan P."/>
            <person name="Zhang T."/>
            <person name="Zhou Y."/>
            <person name="Zhang J."/>
            <person name="Lin C."/>
            <person name="Li X."/>
            <person name="Xing L."/>
            <person name="Huo D."/>
            <person name="Sun M."/>
            <person name="Wang L."/>
            <person name="Mercier A."/>
            <person name="Li F."/>
            <person name="Yang H."/>
            <person name="Xiang J."/>
        </authorList>
    </citation>
    <scope>NUCLEOTIDE SEQUENCE [LARGE SCALE GENOMIC DNA]</scope>
    <source>
        <strain evidence="8">Shaxun</strain>
        <tissue evidence="8">Muscle</tissue>
    </source>
</reference>
<dbReference type="PANTHER" id="PTHR23235:SF120">
    <property type="entry name" value="KRUPPEL-LIKE FACTOR 15"/>
    <property type="match status" value="1"/>
</dbReference>
<feature type="region of interest" description="Disordered" evidence="6">
    <location>
        <begin position="1"/>
        <end position="24"/>
    </location>
</feature>
<dbReference type="Proteomes" id="UP000230750">
    <property type="component" value="Unassembled WGS sequence"/>
</dbReference>
<feature type="domain" description="C2H2-type" evidence="7">
    <location>
        <begin position="122"/>
        <end position="149"/>
    </location>
</feature>
<dbReference type="STRING" id="307972.A0A2G8LDZ6"/>
<feature type="compositionally biased region" description="Polar residues" evidence="6">
    <location>
        <begin position="1"/>
        <end position="16"/>
    </location>
</feature>
<gene>
    <name evidence="8" type="ORF">BSL78_04604</name>
</gene>
<dbReference type="GO" id="GO:0008270">
    <property type="term" value="F:zinc ion binding"/>
    <property type="evidence" value="ECO:0007669"/>
    <property type="project" value="UniProtKB-KW"/>
</dbReference>
<dbReference type="EMBL" id="MRZV01000112">
    <property type="protein sequence ID" value="PIK58471.1"/>
    <property type="molecule type" value="Genomic_DNA"/>
</dbReference>
<accession>A0A2G8LDZ6</accession>
<dbReference type="PROSITE" id="PS50157">
    <property type="entry name" value="ZINC_FINGER_C2H2_2"/>
    <property type="match status" value="4"/>
</dbReference>
<dbReference type="GO" id="GO:0000981">
    <property type="term" value="F:DNA-binding transcription factor activity, RNA polymerase II-specific"/>
    <property type="evidence" value="ECO:0007669"/>
    <property type="project" value="TreeGrafter"/>
</dbReference>
<evidence type="ECO:0000313" key="9">
    <source>
        <dbReference type="Proteomes" id="UP000230750"/>
    </source>
</evidence>
<organism evidence="8 9">
    <name type="scientific">Stichopus japonicus</name>
    <name type="common">Sea cucumber</name>
    <dbReference type="NCBI Taxonomy" id="307972"/>
    <lineage>
        <taxon>Eukaryota</taxon>
        <taxon>Metazoa</taxon>
        <taxon>Echinodermata</taxon>
        <taxon>Eleutherozoa</taxon>
        <taxon>Echinozoa</taxon>
        <taxon>Holothuroidea</taxon>
        <taxon>Aspidochirotacea</taxon>
        <taxon>Aspidochirotida</taxon>
        <taxon>Stichopodidae</taxon>
        <taxon>Apostichopus</taxon>
    </lineage>
</organism>
<name>A0A2G8LDZ6_STIJA</name>
<dbReference type="SUPFAM" id="SSF57667">
    <property type="entry name" value="beta-beta-alpha zinc fingers"/>
    <property type="match status" value="2"/>
</dbReference>
<evidence type="ECO:0000256" key="2">
    <source>
        <dbReference type="ARBA" id="ARBA00022737"/>
    </source>
</evidence>
<dbReference type="Gene3D" id="3.30.160.60">
    <property type="entry name" value="Classic Zinc Finger"/>
    <property type="match status" value="4"/>
</dbReference>
<comment type="caution">
    <text evidence="8">The sequence shown here is derived from an EMBL/GenBank/DDBJ whole genome shotgun (WGS) entry which is preliminary data.</text>
</comment>
<dbReference type="Pfam" id="PF00096">
    <property type="entry name" value="zf-C2H2"/>
    <property type="match status" value="3"/>
</dbReference>
<dbReference type="GO" id="GO:0000978">
    <property type="term" value="F:RNA polymerase II cis-regulatory region sequence-specific DNA binding"/>
    <property type="evidence" value="ECO:0007669"/>
    <property type="project" value="TreeGrafter"/>
</dbReference>
<evidence type="ECO:0000256" key="5">
    <source>
        <dbReference type="PROSITE-ProRule" id="PRU00042"/>
    </source>
</evidence>
<feature type="domain" description="C2H2-type" evidence="7">
    <location>
        <begin position="66"/>
        <end position="93"/>
    </location>
</feature>
<dbReference type="InterPro" id="IPR036236">
    <property type="entry name" value="Znf_C2H2_sf"/>
</dbReference>
<sequence length="175" mass="20505">MQQRTRATFYPSNTDQQYHRQETERTETIGIEENTRKHTGTHDPITTGTHWLPLGSQRSRPFEPRFKCNFCEATFAFRSKLKIHETKHTGERKYHCEICGKKFAQLSNKMTHYSIHTGARPFQCGYCKKTFRLQSALTVHNRIHTGERPFVCPTCGSAFKQQGHLREHRKTHLKS</sequence>
<feature type="domain" description="C2H2-type" evidence="7">
    <location>
        <begin position="150"/>
        <end position="175"/>
    </location>
</feature>
<evidence type="ECO:0000256" key="6">
    <source>
        <dbReference type="SAM" id="MobiDB-lite"/>
    </source>
</evidence>
<dbReference type="InterPro" id="IPR013087">
    <property type="entry name" value="Znf_C2H2_type"/>
</dbReference>
<keyword evidence="2" id="KW-0677">Repeat</keyword>
<evidence type="ECO:0000313" key="8">
    <source>
        <dbReference type="EMBL" id="PIK58471.1"/>
    </source>
</evidence>
<keyword evidence="9" id="KW-1185">Reference proteome</keyword>
<proteinExistence type="predicted"/>
<dbReference type="PROSITE" id="PS00028">
    <property type="entry name" value="ZINC_FINGER_C2H2_1"/>
    <property type="match status" value="4"/>
</dbReference>
<keyword evidence="1" id="KW-0479">Metal-binding</keyword>
<dbReference type="SMART" id="SM00355">
    <property type="entry name" value="ZnF_C2H2"/>
    <property type="match status" value="4"/>
</dbReference>
<dbReference type="OrthoDB" id="8117402at2759"/>
<keyword evidence="3 5" id="KW-0863">Zinc-finger</keyword>
<dbReference type="FunFam" id="3.30.160.60:FF:000110">
    <property type="entry name" value="Zinc finger protein-like"/>
    <property type="match status" value="1"/>
</dbReference>
<evidence type="ECO:0000256" key="1">
    <source>
        <dbReference type="ARBA" id="ARBA00022723"/>
    </source>
</evidence>
<evidence type="ECO:0000259" key="7">
    <source>
        <dbReference type="PROSITE" id="PS50157"/>
    </source>
</evidence>
<evidence type="ECO:0000256" key="3">
    <source>
        <dbReference type="ARBA" id="ARBA00022771"/>
    </source>
</evidence>
<dbReference type="FunFam" id="3.30.160.60:FF:000710">
    <property type="entry name" value="Zinc finger protein 768"/>
    <property type="match status" value="1"/>
</dbReference>
<keyword evidence="4" id="KW-0862">Zinc</keyword>
<evidence type="ECO:0000256" key="4">
    <source>
        <dbReference type="ARBA" id="ARBA00022833"/>
    </source>
</evidence>
<dbReference type="FunFam" id="3.30.160.60:FF:001111">
    <property type="entry name" value="Zinc finger protein 92 homolog"/>
    <property type="match status" value="1"/>
</dbReference>
<feature type="domain" description="C2H2-type" evidence="7">
    <location>
        <begin position="94"/>
        <end position="121"/>
    </location>
</feature>
<dbReference type="AlphaFoldDB" id="A0A2G8LDZ6"/>
<protein>
    <submittedName>
        <fullName evidence="8">Putative zinc finger protein</fullName>
    </submittedName>
</protein>
<dbReference type="PANTHER" id="PTHR23235">
    <property type="entry name" value="KRUEPPEL-LIKE TRANSCRIPTION FACTOR"/>
    <property type="match status" value="1"/>
</dbReference>